<protein>
    <submittedName>
        <fullName evidence="1">Retrotransposon protein, putative, unclassified</fullName>
    </submittedName>
</protein>
<sequence length="193" mass="22008">MVIEYLIVKGQIKSPRMMEMSLPDISARKRWNQRHAPVVEKLDTLLACVSHSALIVKKTIHQGSVPPARSHVFCAKVSLKGSRLKYHIVTRSIHNSRSEDYLVDKVGNLYEVDAKDMNYEKFWNGSIIKLPQPSLSQLKGAPWFKSGEKKIPSATGDQAKQFRVGKFCWASPFKKMQRKKSDQKRRPPNLSSC</sequence>
<organism evidence="1">
    <name type="scientific">Oryza sativa subsp. japonica</name>
    <name type="common">Rice</name>
    <dbReference type="NCBI Taxonomy" id="39947"/>
    <lineage>
        <taxon>Eukaryota</taxon>
        <taxon>Viridiplantae</taxon>
        <taxon>Streptophyta</taxon>
        <taxon>Embryophyta</taxon>
        <taxon>Tracheophyta</taxon>
        <taxon>Spermatophyta</taxon>
        <taxon>Magnoliopsida</taxon>
        <taxon>Liliopsida</taxon>
        <taxon>Poales</taxon>
        <taxon>Poaceae</taxon>
        <taxon>BOP clade</taxon>
        <taxon>Oryzoideae</taxon>
        <taxon>Oryzeae</taxon>
        <taxon>Oryzinae</taxon>
        <taxon>Oryza</taxon>
        <taxon>Oryza sativa</taxon>
    </lineage>
</organism>
<reference evidence="1" key="2">
    <citation type="submission" date="2003-05" db="EMBL/GenBank/DDBJ databases">
        <authorList>
            <person name="Buell C.R."/>
            <person name="Wing R.A."/>
            <person name="McCombie W.R."/>
            <person name="Messing J."/>
            <person name="Yuan Q."/>
            <person name="Ouyang S."/>
        </authorList>
    </citation>
    <scope>NUCLEOTIDE SEQUENCE</scope>
</reference>
<name>Q338V1_ORYSJ</name>
<accession>Q338V1</accession>
<reference evidence="1" key="3">
    <citation type="submission" date="2006-07" db="EMBL/GenBank/DDBJ databases">
        <authorList>
            <person name="Buell R."/>
        </authorList>
    </citation>
    <scope>NUCLEOTIDE SEQUENCE</scope>
</reference>
<dbReference type="EMBL" id="DP000086">
    <property type="protein sequence ID" value="ABB47431.1"/>
    <property type="molecule type" value="Genomic_DNA"/>
</dbReference>
<proteinExistence type="predicted"/>
<gene>
    <name evidence="1" type="ordered locus">LOC_Os10g24270</name>
</gene>
<reference evidence="1" key="1">
    <citation type="journal article" date="2003" name="Science">
        <title>In-depth view of structure, activity, and evolution of rice chromosome 10.</title>
        <authorList>
            <consortium name="Rice Chromosome 10 Sequencing Consortium"/>
        </authorList>
    </citation>
    <scope>NUCLEOTIDE SEQUENCE [LARGE SCALE GENOMIC DNA]</scope>
</reference>
<dbReference type="AlphaFoldDB" id="Q338V1"/>
<evidence type="ECO:0000313" key="1">
    <source>
        <dbReference type="EMBL" id="ABB47431.1"/>
    </source>
</evidence>